<organism evidence="1 2">
    <name type="scientific">Pedobacter cryotolerans</name>
    <dbReference type="NCBI Taxonomy" id="2571270"/>
    <lineage>
        <taxon>Bacteria</taxon>
        <taxon>Pseudomonadati</taxon>
        <taxon>Bacteroidota</taxon>
        <taxon>Sphingobacteriia</taxon>
        <taxon>Sphingobacteriales</taxon>
        <taxon>Sphingobacteriaceae</taxon>
        <taxon>Pedobacter</taxon>
    </lineage>
</organism>
<protein>
    <submittedName>
        <fullName evidence="1">Uncharacterized protein</fullName>
    </submittedName>
</protein>
<dbReference type="OrthoDB" id="705292at2"/>
<dbReference type="AlphaFoldDB" id="A0A4U1BYV0"/>
<proteinExistence type="predicted"/>
<comment type="caution">
    <text evidence="1">The sequence shown here is derived from an EMBL/GenBank/DDBJ whole genome shotgun (WGS) entry which is preliminary data.</text>
</comment>
<dbReference type="EMBL" id="SWBO01000009">
    <property type="protein sequence ID" value="TKB98283.1"/>
    <property type="molecule type" value="Genomic_DNA"/>
</dbReference>
<accession>A0A4U1BYV0</accession>
<evidence type="ECO:0000313" key="1">
    <source>
        <dbReference type="EMBL" id="TKB98283.1"/>
    </source>
</evidence>
<reference evidence="1 2" key="1">
    <citation type="submission" date="2019-04" db="EMBL/GenBank/DDBJ databases">
        <title>Pedobacter sp. AR-2-6 sp. nov., isolated from Arctic soil.</title>
        <authorList>
            <person name="Dahal R.H."/>
            <person name="Kim D.-U."/>
        </authorList>
    </citation>
    <scope>NUCLEOTIDE SEQUENCE [LARGE SCALE GENOMIC DNA]</scope>
    <source>
        <strain evidence="1 2">AR-2-6</strain>
    </source>
</reference>
<sequence length="171" mass="18310">MAAFFTVNAIAQTAIEKQTVSSTSSVLDFAAGTTKGIILPAVETLPTTPANGTFLLDKNDKKIKMYQNGAWVELSNTGDITTIVSYSGTVDNGKQTIIGSRTTKVVDVSGNYVDGPVDGVLVLESPNKALVLPKVANPHLTVKSPYPGMMCYDTVSKSLAVYDGKLWNYWK</sequence>
<evidence type="ECO:0000313" key="2">
    <source>
        <dbReference type="Proteomes" id="UP000310477"/>
    </source>
</evidence>
<dbReference type="Proteomes" id="UP000310477">
    <property type="component" value="Unassembled WGS sequence"/>
</dbReference>
<keyword evidence="2" id="KW-1185">Reference proteome</keyword>
<gene>
    <name evidence="1" type="ORF">FA045_14280</name>
</gene>
<name>A0A4U1BYV0_9SPHI</name>